<gene>
    <name evidence="2" type="ORF">POCTA_138.1.T0610292</name>
</gene>
<dbReference type="EMBL" id="CAJJDP010000060">
    <property type="protein sequence ID" value="CAD8173375.1"/>
    <property type="molecule type" value="Genomic_DNA"/>
</dbReference>
<evidence type="ECO:0000313" key="3">
    <source>
        <dbReference type="Proteomes" id="UP000683925"/>
    </source>
</evidence>
<feature type="transmembrane region" description="Helical" evidence="1">
    <location>
        <begin position="119"/>
        <end position="139"/>
    </location>
</feature>
<protein>
    <submittedName>
        <fullName evidence="2">Uncharacterized protein</fullName>
    </submittedName>
</protein>
<dbReference type="OrthoDB" id="301865at2759"/>
<feature type="transmembrane region" description="Helical" evidence="1">
    <location>
        <begin position="28"/>
        <end position="46"/>
    </location>
</feature>
<keyword evidence="1" id="KW-0472">Membrane</keyword>
<dbReference type="Proteomes" id="UP000683925">
    <property type="component" value="Unassembled WGS sequence"/>
</dbReference>
<dbReference type="OMA" id="QGGYTQM"/>
<dbReference type="AlphaFoldDB" id="A0A8S1V9Z1"/>
<accession>A0A8S1V9Z1</accession>
<proteinExistence type="predicted"/>
<feature type="transmembrane region" description="Helical" evidence="1">
    <location>
        <begin position="235"/>
        <end position="260"/>
    </location>
</feature>
<keyword evidence="1" id="KW-0812">Transmembrane</keyword>
<name>A0A8S1V9Z1_PAROT</name>
<sequence>MAISNVFDLVDAILQLVTFINDISRLDVNISIGMVCRIIFFIVVISMRDLRTYPVGEFIAQVVAWFVFHIYILYYEKQYFLTGISDVFDREIHFKIMDTIQLIIATIYLGWTFNSTIEIVALVFFITNLVLNFLELIYIAGIRQSHQQNYNKQGGYTQMYIGFFLGAVGVIIFLIDAASKYSEDVRASGILTAILYLTIIGQFIVVIFSLCYFCVDREEFKWSNHWSKGILGFLYGANVGLFSIFYGFLTGLATLCYIIYLVSKKIDEYNRQQQVHPAGTE</sequence>
<evidence type="ECO:0000256" key="1">
    <source>
        <dbReference type="SAM" id="Phobius"/>
    </source>
</evidence>
<feature type="transmembrane region" description="Helical" evidence="1">
    <location>
        <begin position="96"/>
        <end position="113"/>
    </location>
</feature>
<feature type="transmembrane region" description="Helical" evidence="1">
    <location>
        <begin position="190"/>
        <end position="215"/>
    </location>
</feature>
<evidence type="ECO:0000313" key="2">
    <source>
        <dbReference type="EMBL" id="CAD8173375.1"/>
    </source>
</evidence>
<feature type="transmembrane region" description="Helical" evidence="1">
    <location>
        <begin position="58"/>
        <end position="75"/>
    </location>
</feature>
<keyword evidence="3" id="KW-1185">Reference proteome</keyword>
<comment type="caution">
    <text evidence="2">The sequence shown here is derived from an EMBL/GenBank/DDBJ whole genome shotgun (WGS) entry which is preliminary data.</text>
</comment>
<organism evidence="2 3">
    <name type="scientific">Paramecium octaurelia</name>
    <dbReference type="NCBI Taxonomy" id="43137"/>
    <lineage>
        <taxon>Eukaryota</taxon>
        <taxon>Sar</taxon>
        <taxon>Alveolata</taxon>
        <taxon>Ciliophora</taxon>
        <taxon>Intramacronucleata</taxon>
        <taxon>Oligohymenophorea</taxon>
        <taxon>Peniculida</taxon>
        <taxon>Parameciidae</taxon>
        <taxon>Paramecium</taxon>
    </lineage>
</organism>
<reference evidence="2" key="1">
    <citation type="submission" date="2021-01" db="EMBL/GenBank/DDBJ databases">
        <authorList>
            <consortium name="Genoscope - CEA"/>
            <person name="William W."/>
        </authorList>
    </citation>
    <scope>NUCLEOTIDE SEQUENCE</scope>
</reference>
<keyword evidence="1" id="KW-1133">Transmembrane helix</keyword>
<feature type="transmembrane region" description="Helical" evidence="1">
    <location>
        <begin position="160"/>
        <end position="178"/>
    </location>
</feature>